<proteinExistence type="inferred from homology"/>
<evidence type="ECO:0000256" key="8">
    <source>
        <dbReference type="ARBA" id="ARBA00035108"/>
    </source>
</evidence>
<evidence type="ECO:0000256" key="9">
    <source>
        <dbReference type="ARBA" id="ARBA00049360"/>
    </source>
</evidence>
<dbReference type="AlphaFoldDB" id="A0A2A6RG55"/>
<dbReference type="PANTHER" id="PTHR42759">
    <property type="entry name" value="MOXR FAMILY PROTEIN"/>
    <property type="match status" value="1"/>
</dbReference>
<dbReference type="SUPFAM" id="SSF52540">
    <property type="entry name" value="P-loop containing nucleoside triphosphate hydrolases"/>
    <property type="match status" value="1"/>
</dbReference>
<dbReference type="Pfam" id="PF07728">
    <property type="entry name" value="AAA_5"/>
    <property type="match status" value="1"/>
</dbReference>
<sequence length="311" mass="34379">MTSVARSKAAAAKATLAVRPSAGFVSTGELRAISERALSYLQVGFPVHFRGPAGTGKTTLAMHVAAQLGRPVMLIVGDEEFTASDLIGGQTGYSYRRVVDRFIHSVVKYEEDAVQRWVDNRLTTACREGYTLIYDEFTRSRPEANNVLLTVLEERMLVLPTMTRSESYIKVHPEFRAIFTSNPQEYAGVHGAQDALSDRLITIDLNFYDRETEAAIITAGAGAHPSTALAVVDVVHALRASGAYSQMPTMRAALMIAKVLTERNIQPSADNPAFVTLCFDVLASKLKYSSDREQREQQRQLLLDLIRRYCS</sequence>
<dbReference type="InterPro" id="IPR011704">
    <property type="entry name" value="ATPase_dyneun-rel_AAA"/>
</dbReference>
<evidence type="ECO:0000256" key="1">
    <source>
        <dbReference type="ARBA" id="ARBA00004496"/>
    </source>
</evidence>
<feature type="domain" description="AAA+ ATPase" evidence="10">
    <location>
        <begin position="43"/>
        <end position="211"/>
    </location>
</feature>
<evidence type="ECO:0000256" key="2">
    <source>
        <dbReference type="ARBA" id="ARBA00009417"/>
    </source>
</evidence>
<keyword evidence="4" id="KW-0547">Nucleotide-binding</keyword>
<evidence type="ECO:0000313" key="12">
    <source>
        <dbReference type="Proteomes" id="UP000220527"/>
    </source>
</evidence>
<evidence type="ECO:0000259" key="10">
    <source>
        <dbReference type="SMART" id="SM00382"/>
    </source>
</evidence>
<dbReference type="OrthoDB" id="9808317at2"/>
<evidence type="ECO:0000256" key="5">
    <source>
        <dbReference type="ARBA" id="ARBA00022801"/>
    </source>
</evidence>
<reference evidence="12" key="1">
    <citation type="submission" date="2017-08" db="EMBL/GenBank/DDBJ databases">
        <authorList>
            <person name="Grouzdev D.S."/>
            <person name="Gaisin V.A."/>
            <person name="Rysina M.S."/>
            <person name="Gorlenko V.M."/>
        </authorList>
    </citation>
    <scope>NUCLEOTIDE SEQUENCE [LARGE SCALE GENOMIC DNA]</scope>
    <source>
        <strain evidence="12">Kir15-3F</strain>
    </source>
</reference>
<dbReference type="NCBIfam" id="TIGR02640">
    <property type="entry name" value="gas_vesic_GvpN"/>
    <property type="match status" value="1"/>
</dbReference>
<keyword evidence="5" id="KW-0378">Hydrolase</keyword>
<accession>A0A2A6RG55</accession>
<name>A0A2A6RG55_9CHLR</name>
<dbReference type="EMBL" id="NQWI01000099">
    <property type="protein sequence ID" value="PDW01923.1"/>
    <property type="molecule type" value="Genomic_DNA"/>
</dbReference>
<keyword evidence="6" id="KW-0067">ATP-binding</keyword>
<dbReference type="GO" id="GO:0016887">
    <property type="term" value="F:ATP hydrolysis activity"/>
    <property type="evidence" value="ECO:0007669"/>
    <property type="project" value="InterPro"/>
</dbReference>
<dbReference type="InterPro" id="IPR013462">
    <property type="entry name" value="Gas-vesicle_GvpN"/>
</dbReference>
<dbReference type="GO" id="GO:0031411">
    <property type="term" value="C:gas vesicle"/>
    <property type="evidence" value="ECO:0007669"/>
    <property type="project" value="UniProtKB-SubCell"/>
</dbReference>
<evidence type="ECO:0000256" key="7">
    <source>
        <dbReference type="ARBA" id="ARBA00022987"/>
    </source>
</evidence>
<comment type="subcellular location">
    <subcellularLocation>
        <location evidence="1">Cytoplasm</location>
    </subcellularLocation>
    <subcellularLocation>
        <location evidence="8">Gas vesicle</location>
    </subcellularLocation>
</comment>
<dbReference type="InterPro" id="IPR050764">
    <property type="entry name" value="CbbQ/NirQ/NorQ/GpvN"/>
</dbReference>
<keyword evidence="12" id="KW-1185">Reference proteome</keyword>
<evidence type="ECO:0000313" key="11">
    <source>
        <dbReference type="EMBL" id="PDW01923.1"/>
    </source>
</evidence>
<evidence type="ECO:0000256" key="4">
    <source>
        <dbReference type="ARBA" id="ARBA00022741"/>
    </source>
</evidence>
<dbReference type="GO" id="GO:0005737">
    <property type="term" value="C:cytoplasm"/>
    <property type="evidence" value="ECO:0007669"/>
    <property type="project" value="UniProtKB-SubCell"/>
</dbReference>
<gene>
    <name evidence="11" type="primary">gvpN</name>
    <name evidence="11" type="ORF">CJ255_16665</name>
</gene>
<keyword evidence="3" id="KW-0963">Cytoplasm</keyword>
<dbReference type="RefSeq" id="WP_097645230.1">
    <property type="nucleotide sequence ID" value="NZ_NQWI01000099.1"/>
</dbReference>
<comment type="similarity">
    <text evidence="2">Belongs to the CbbQ/NirQ/NorQ/GpvN family.</text>
</comment>
<dbReference type="GO" id="GO:0031412">
    <property type="term" value="P:gas vesicle organization"/>
    <property type="evidence" value="ECO:0007669"/>
    <property type="project" value="InterPro"/>
</dbReference>
<dbReference type="Proteomes" id="UP000220527">
    <property type="component" value="Unassembled WGS sequence"/>
</dbReference>
<protein>
    <submittedName>
        <fullName evidence="11">Gas vesicle protein GvpN</fullName>
    </submittedName>
</protein>
<dbReference type="Gene3D" id="3.40.50.300">
    <property type="entry name" value="P-loop containing nucleotide triphosphate hydrolases"/>
    <property type="match status" value="1"/>
</dbReference>
<dbReference type="CDD" id="cd00009">
    <property type="entry name" value="AAA"/>
    <property type="match status" value="1"/>
</dbReference>
<comment type="caution">
    <text evidence="11">The sequence shown here is derived from an EMBL/GenBank/DDBJ whole genome shotgun (WGS) entry which is preliminary data.</text>
</comment>
<evidence type="ECO:0000256" key="3">
    <source>
        <dbReference type="ARBA" id="ARBA00022490"/>
    </source>
</evidence>
<keyword evidence="7" id="KW-0304">Gas vesicle</keyword>
<organism evidence="11 12">
    <name type="scientific">Candidatus Viridilinea mediisalina</name>
    <dbReference type="NCBI Taxonomy" id="2024553"/>
    <lineage>
        <taxon>Bacteria</taxon>
        <taxon>Bacillati</taxon>
        <taxon>Chloroflexota</taxon>
        <taxon>Chloroflexia</taxon>
        <taxon>Chloroflexales</taxon>
        <taxon>Chloroflexineae</taxon>
        <taxon>Oscillochloridaceae</taxon>
        <taxon>Candidatus Viridilinea</taxon>
    </lineage>
</organism>
<comment type="catalytic activity">
    <reaction evidence="9">
        <text>ATP + H2O = ADP + phosphate + H(+)</text>
        <dbReference type="Rhea" id="RHEA:13065"/>
        <dbReference type="ChEBI" id="CHEBI:15377"/>
        <dbReference type="ChEBI" id="CHEBI:15378"/>
        <dbReference type="ChEBI" id="CHEBI:30616"/>
        <dbReference type="ChEBI" id="CHEBI:43474"/>
        <dbReference type="ChEBI" id="CHEBI:456216"/>
    </reaction>
</comment>
<dbReference type="InterPro" id="IPR027417">
    <property type="entry name" value="P-loop_NTPase"/>
</dbReference>
<dbReference type="GO" id="GO:0005524">
    <property type="term" value="F:ATP binding"/>
    <property type="evidence" value="ECO:0007669"/>
    <property type="project" value="UniProtKB-KW"/>
</dbReference>
<dbReference type="PANTHER" id="PTHR42759:SF1">
    <property type="entry name" value="MAGNESIUM-CHELATASE SUBUNIT CHLD"/>
    <property type="match status" value="1"/>
</dbReference>
<evidence type="ECO:0000256" key="6">
    <source>
        <dbReference type="ARBA" id="ARBA00022840"/>
    </source>
</evidence>
<dbReference type="InterPro" id="IPR003593">
    <property type="entry name" value="AAA+_ATPase"/>
</dbReference>
<dbReference type="SMART" id="SM00382">
    <property type="entry name" value="AAA"/>
    <property type="match status" value="1"/>
</dbReference>